<feature type="compositionally biased region" description="Polar residues" evidence="1">
    <location>
        <begin position="1"/>
        <end position="13"/>
    </location>
</feature>
<accession>A0AAD9B7F7</accession>
<proteinExistence type="predicted"/>
<name>A0AAD9B7F7_DISEL</name>
<gene>
    <name evidence="2" type="ORF">KUDE01_026691</name>
</gene>
<organism evidence="2 3">
    <name type="scientific">Dissostichus eleginoides</name>
    <name type="common">Patagonian toothfish</name>
    <name type="synonym">Dissostichus amissus</name>
    <dbReference type="NCBI Taxonomy" id="100907"/>
    <lineage>
        <taxon>Eukaryota</taxon>
        <taxon>Metazoa</taxon>
        <taxon>Chordata</taxon>
        <taxon>Craniata</taxon>
        <taxon>Vertebrata</taxon>
        <taxon>Euteleostomi</taxon>
        <taxon>Actinopterygii</taxon>
        <taxon>Neopterygii</taxon>
        <taxon>Teleostei</taxon>
        <taxon>Neoteleostei</taxon>
        <taxon>Acanthomorphata</taxon>
        <taxon>Eupercaria</taxon>
        <taxon>Perciformes</taxon>
        <taxon>Notothenioidei</taxon>
        <taxon>Nototheniidae</taxon>
        <taxon>Dissostichus</taxon>
    </lineage>
</organism>
<protein>
    <submittedName>
        <fullName evidence="2">Receptor-type tyrosine-protein phosphatase gamma</fullName>
    </submittedName>
</protein>
<evidence type="ECO:0000256" key="1">
    <source>
        <dbReference type="SAM" id="MobiDB-lite"/>
    </source>
</evidence>
<dbReference type="EMBL" id="JASDAP010000026">
    <property type="protein sequence ID" value="KAK1878565.1"/>
    <property type="molecule type" value="Genomic_DNA"/>
</dbReference>
<evidence type="ECO:0000313" key="2">
    <source>
        <dbReference type="EMBL" id="KAK1878565.1"/>
    </source>
</evidence>
<dbReference type="Proteomes" id="UP001228049">
    <property type="component" value="Unassembled WGS sequence"/>
</dbReference>
<sequence>MFDIFNQSVSTTVRGGGREGGREGEREKEGEKEGEKEREKEGEKEGEKERERRRERRRFVPDGQQQLTAPNQLSEGVRGHVQLLHTLDWCLCKVLRRVCFRLQGHDPWLYDPDCRLTLSCPGRGPL</sequence>
<comment type="caution">
    <text evidence="2">The sequence shown here is derived from an EMBL/GenBank/DDBJ whole genome shotgun (WGS) entry which is preliminary data.</text>
</comment>
<dbReference type="AlphaFoldDB" id="A0AAD9B7F7"/>
<reference evidence="2" key="1">
    <citation type="submission" date="2023-04" db="EMBL/GenBank/DDBJ databases">
        <title>Chromosome-level genome of Chaenocephalus aceratus.</title>
        <authorList>
            <person name="Park H."/>
        </authorList>
    </citation>
    <scope>NUCLEOTIDE SEQUENCE</scope>
    <source>
        <strain evidence="2">DE</strain>
        <tissue evidence="2">Muscle</tissue>
    </source>
</reference>
<evidence type="ECO:0000313" key="3">
    <source>
        <dbReference type="Proteomes" id="UP001228049"/>
    </source>
</evidence>
<feature type="compositionally biased region" description="Basic and acidic residues" evidence="1">
    <location>
        <begin position="16"/>
        <end position="52"/>
    </location>
</feature>
<keyword evidence="3" id="KW-1185">Reference proteome</keyword>
<keyword evidence="2" id="KW-0675">Receptor</keyword>
<feature type="region of interest" description="Disordered" evidence="1">
    <location>
        <begin position="1"/>
        <end position="67"/>
    </location>
</feature>
<feature type="non-terminal residue" evidence="2">
    <location>
        <position position="1"/>
    </location>
</feature>